<dbReference type="GO" id="GO:0043113">
    <property type="term" value="P:receptor clustering"/>
    <property type="evidence" value="ECO:0007669"/>
    <property type="project" value="TreeGrafter"/>
</dbReference>
<dbReference type="GO" id="GO:0098968">
    <property type="term" value="P:neurotransmitter receptor transport postsynaptic membrane to endosome"/>
    <property type="evidence" value="ECO:0007669"/>
    <property type="project" value="TreeGrafter"/>
</dbReference>
<dbReference type="InterPro" id="IPR001478">
    <property type="entry name" value="PDZ"/>
</dbReference>
<dbReference type="Proteomes" id="UP000035680">
    <property type="component" value="Unassembled WGS sequence"/>
</dbReference>
<dbReference type="GO" id="GO:0045197">
    <property type="term" value="P:establishment or maintenance of epithelial cell apical/basal polarity"/>
    <property type="evidence" value="ECO:0007669"/>
    <property type="project" value="TreeGrafter"/>
</dbReference>
<dbReference type="InterPro" id="IPR036034">
    <property type="entry name" value="PDZ_sf"/>
</dbReference>
<dbReference type="PANTHER" id="PTHR23119">
    <property type="entry name" value="DISCS LARGE"/>
    <property type="match status" value="1"/>
</dbReference>
<name>A0A0K0FDT0_STRVS</name>
<keyword evidence="1" id="KW-0472">Membrane</keyword>
<dbReference type="PANTHER" id="PTHR23119:SF50">
    <property type="entry name" value="PDZ DOMAIN-CONTAINING PROTEIN"/>
    <property type="match status" value="1"/>
</dbReference>
<dbReference type="GO" id="GO:0014069">
    <property type="term" value="C:postsynaptic density"/>
    <property type="evidence" value="ECO:0007669"/>
    <property type="project" value="TreeGrafter"/>
</dbReference>
<dbReference type="CDD" id="cd00136">
    <property type="entry name" value="PDZ_canonical"/>
    <property type="match status" value="1"/>
</dbReference>
<dbReference type="GO" id="GO:0005912">
    <property type="term" value="C:adherens junction"/>
    <property type="evidence" value="ECO:0007669"/>
    <property type="project" value="TreeGrafter"/>
</dbReference>
<reference evidence="3" key="1">
    <citation type="submission" date="2014-07" db="EMBL/GenBank/DDBJ databases">
        <authorList>
            <person name="Martin A.A"/>
            <person name="De Silva N."/>
        </authorList>
    </citation>
    <scope>NUCLEOTIDE SEQUENCE</scope>
</reference>
<dbReference type="Gene3D" id="2.30.42.10">
    <property type="match status" value="1"/>
</dbReference>
<evidence type="ECO:0000256" key="1">
    <source>
        <dbReference type="SAM" id="Phobius"/>
    </source>
</evidence>
<dbReference type="GO" id="GO:0016323">
    <property type="term" value="C:basolateral plasma membrane"/>
    <property type="evidence" value="ECO:0007669"/>
    <property type="project" value="TreeGrafter"/>
</dbReference>
<dbReference type="GO" id="GO:0098609">
    <property type="term" value="P:cell-cell adhesion"/>
    <property type="evidence" value="ECO:0007669"/>
    <property type="project" value="TreeGrafter"/>
</dbReference>
<keyword evidence="1" id="KW-1133">Transmembrane helix</keyword>
<accession>A0A0K0FDT0</accession>
<feature type="transmembrane region" description="Helical" evidence="1">
    <location>
        <begin position="293"/>
        <end position="314"/>
    </location>
</feature>
<dbReference type="SUPFAM" id="SSF50156">
    <property type="entry name" value="PDZ domain-like"/>
    <property type="match status" value="1"/>
</dbReference>
<dbReference type="Pfam" id="PF00595">
    <property type="entry name" value="PDZ"/>
    <property type="match status" value="1"/>
</dbReference>
<keyword evidence="3" id="KW-1185">Reference proteome</keyword>
<protein>
    <submittedName>
        <fullName evidence="4">Synaptojanin-2-binding protein (inferred by orthology to a human protein)</fullName>
    </submittedName>
</protein>
<sequence>MVFMEPDIFRFPEYNFTLKKETILINRDNNDGLGFTIIGGIDYPYLPGHNGIFVVSVRPNTVLGRDGRLKAGDLIHKVNGKPLHNLKHSNAVKILKNLKPGPVIFEVTFNAEKCILLQLKQTSVPGKGVLKNRTSICSEILRRDTLISNINKMATVIGNKNTENLFYYTPKYKEEIENYEDDTGISDSETDKTVSGKNNYTPYCRHRFISSSSSIYGKNNYNRPSPYYEYTNFDDDDVLERASTVSYTPSEFGNPQEEDCIITSTETPRRRRTCSLNDIDNVIDDDIIPYSEYVAAIVGVGVVVTCGVLAYKYFVKK</sequence>
<dbReference type="PROSITE" id="PS50106">
    <property type="entry name" value="PDZ"/>
    <property type="match status" value="1"/>
</dbReference>
<evidence type="ECO:0000313" key="3">
    <source>
        <dbReference type="Proteomes" id="UP000035680"/>
    </source>
</evidence>
<keyword evidence="1" id="KW-0812">Transmembrane</keyword>
<dbReference type="InterPro" id="IPR050614">
    <property type="entry name" value="Synaptic_Scaffolding_LAP-MAGUK"/>
</dbReference>
<organism evidence="3 4">
    <name type="scientific">Strongyloides venezuelensis</name>
    <name type="common">Threadworm</name>
    <dbReference type="NCBI Taxonomy" id="75913"/>
    <lineage>
        <taxon>Eukaryota</taxon>
        <taxon>Metazoa</taxon>
        <taxon>Ecdysozoa</taxon>
        <taxon>Nematoda</taxon>
        <taxon>Chromadorea</taxon>
        <taxon>Rhabditida</taxon>
        <taxon>Tylenchina</taxon>
        <taxon>Panagrolaimomorpha</taxon>
        <taxon>Strongyloidoidea</taxon>
        <taxon>Strongyloididae</taxon>
        <taxon>Strongyloides</taxon>
    </lineage>
</organism>
<dbReference type="WBParaSite" id="SVE_0700600.1">
    <property type="protein sequence ID" value="SVE_0700600.1"/>
    <property type="gene ID" value="SVE_0700600"/>
</dbReference>
<evidence type="ECO:0000313" key="4">
    <source>
        <dbReference type="WBParaSite" id="SVE_0700600.1"/>
    </source>
</evidence>
<dbReference type="STRING" id="75913.A0A0K0FDT0"/>
<dbReference type="SMART" id="SM00228">
    <property type="entry name" value="PDZ"/>
    <property type="match status" value="1"/>
</dbReference>
<dbReference type="AlphaFoldDB" id="A0A0K0FDT0"/>
<reference evidence="4" key="2">
    <citation type="submission" date="2015-08" db="UniProtKB">
        <authorList>
            <consortium name="WormBaseParasite"/>
        </authorList>
    </citation>
    <scope>IDENTIFICATION</scope>
</reference>
<proteinExistence type="predicted"/>
<evidence type="ECO:0000259" key="2">
    <source>
        <dbReference type="PROSITE" id="PS50106"/>
    </source>
</evidence>
<dbReference type="GO" id="GO:0019901">
    <property type="term" value="F:protein kinase binding"/>
    <property type="evidence" value="ECO:0007669"/>
    <property type="project" value="TreeGrafter"/>
</dbReference>
<dbReference type="GO" id="GO:0098887">
    <property type="term" value="P:neurotransmitter receptor transport, endosome to postsynaptic membrane"/>
    <property type="evidence" value="ECO:0007669"/>
    <property type="project" value="TreeGrafter"/>
</dbReference>
<dbReference type="GO" id="GO:0045211">
    <property type="term" value="C:postsynaptic membrane"/>
    <property type="evidence" value="ECO:0007669"/>
    <property type="project" value="TreeGrafter"/>
</dbReference>
<feature type="domain" description="PDZ" evidence="2">
    <location>
        <begin position="22"/>
        <end position="97"/>
    </location>
</feature>